<dbReference type="RefSeq" id="WP_170155776.1">
    <property type="nucleotide sequence ID" value="NZ_PVTF01000002.1"/>
</dbReference>
<dbReference type="InterPro" id="IPR058578">
    <property type="entry name" value="IspG_TIM"/>
</dbReference>
<dbReference type="GO" id="GO:0019288">
    <property type="term" value="P:isopentenyl diphosphate biosynthetic process, methylerythritol 4-phosphate pathway"/>
    <property type="evidence" value="ECO:0007669"/>
    <property type="project" value="TreeGrafter"/>
</dbReference>
<gene>
    <name evidence="4" type="ORF">CLV43_102821</name>
</gene>
<keyword evidence="2" id="KW-0411">Iron-sulfur</keyword>
<dbReference type="GO" id="GO:0046429">
    <property type="term" value="F:4-hydroxy-3-methylbut-2-en-1-yl diphosphate synthase activity (ferredoxin)"/>
    <property type="evidence" value="ECO:0007669"/>
    <property type="project" value="InterPro"/>
</dbReference>
<evidence type="ECO:0000256" key="2">
    <source>
        <dbReference type="ARBA" id="ARBA00022485"/>
    </source>
</evidence>
<dbReference type="GO" id="GO:0016114">
    <property type="term" value="P:terpenoid biosynthetic process"/>
    <property type="evidence" value="ECO:0007669"/>
    <property type="project" value="InterPro"/>
</dbReference>
<organism evidence="4 5">
    <name type="scientific">Umezawaea tangerina</name>
    <dbReference type="NCBI Taxonomy" id="84725"/>
    <lineage>
        <taxon>Bacteria</taxon>
        <taxon>Bacillati</taxon>
        <taxon>Actinomycetota</taxon>
        <taxon>Actinomycetes</taxon>
        <taxon>Pseudonocardiales</taxon>
        <taxon>Pseudonocardiaceae</taxon>
        <taxon>Umezawaea</taxon>
    </lineage>
</organism>
<comment type="cofactor">
    <cofactor evidence="1">
        <name>[4Fe-4S] cluster</name>
        <dbReference type="ChEBI" id="CHEBI:49883"/>
    </cofactor>
</comment>
<dbReference type="InterPro" id="IPR004588">
    <property type="entry name" value="IspG_bac-typ"/>
</dbReference>
<keyword evidence="2" id="KW-0004">4Fe-4S</keyword>
<dbReference type="InterPro" id="IPR011005">
    <property type="entry name" value="Dihydropteroate_synth-like_sf"/>
</dbReference>
<dbReference type="Gene3D" id="3.20.20.20">
    <property type="entry name" value="Dihydropteroate synthase-like"/>
    <property type="match status" value="1"/>
</dbReference>
<dbReference type="EMBL" id="PVTF01000002">
    <property type="protein sequence ID" value="PRY45256.1"/>
    <property type="molecule type" value="Genomic_DNA"/>
</dbReference>
<evidence type="ECO:0000256" key="1">
    <source>
        <dbReference type="ARBA" id="ARBA00001966"/>
    </source>
</evidence>
<dbReference type="Proteomes" id="UP000239494">
    <property type="component" value="Unassembled WGS sequence"/>
</dbReference>
<comment type="caution">
    <text evidence="4">The sequence shown here is derived from an EMBL/GenBank/DDBJ whole genome shotgun (WGS) entry which is preliminary data.</text>
</comment>
<feature type="non-terminal residue" evidence="4">
    <location>
        <position position="77"/>
    </location>
</feature>
<dbReference type="PANTHER" id="PTHR30454:SF0">
    <property type="entry name" value="4-HYDROXY-3-METHYLBUT-2-EN-1-YL DIPHOSPHATE SYNTHASE (FERREDOXIN), CHLOROPLASTIC"/>
    <property type="match status" value="1"/>
</dbReference>
<dbReference type="Pfam" id="PF04551">
    <property type="entry name" value="GcpE"/>
    <property type="match status" value="1"/>
</dbReference>
<protein>
    <submittedName>
        <fullName evidence="4">GcpE protein</fullName>
    </submittedName>
</protein>
<reference evidence="4 5" key="1">
    <citation type="submission" date="2018-03" db="EMBL/GenBank/DDBJ databases">
        <title>Genomic Encyclopedia of Archaeal and Bacterial Type Strains, Phase II (KMG-II): from individual species to whole genera.</title>
        <authorList>
            <person name="Goeker M."/>
        </authorList>
    </citation>
    <scope>NUCLEOTIDE SEQUENCE [LARGE SCALE GENOMIC DNA]</scope>
    <source>
        <strain evidence="4 5">DSM 44720</strain>
    </source>
</reference>
<proteinExistence type="predicted"/>
<keyword evidence="5" id="KW-1185">Reference proteome</keyword>
<evidence type="ECO:0000313" key="4">
    <source>
        <dbReference type="EMBL" id="PRY45256.1"/>
    </source>
</evidence>
<name>A0A2T0THQ9_9PSEU</name>
<dbReference type="PANTHER" id="PTHR30454">
    <property type="entry name" value="4-HYDROXY-3-METHYLBUT-2-EN-1-YL DIPHOSPHATE SYNTHASE"/>
    <property type="match status" value="1"/>
</dbReference>
<dbReference type="AlphaFoldDB" id="A0A2T0THQ9"/>
<keyword evidence="2" id="KW-0408">Iron</keyword>
<evidence type="ECO:0000259" key="3">
    <source>
        <dbReference type="Pfam" id="PF04551"/>
    </source>
</evidence>
<keyword evidence="2" id="KW-0479">Metal-binding</keyword>
<feature type="domain" description="IspG TIM-barrel" evidence="3">
    <location>
        <begin position="22"/>
        <end position="76"/>
    </location>
</feature>
<evidence type="ECO:0000313" key="5">
    <source>
        <dbReference type="Proteomes" id="UP000239494"/>
    </source>
</evidence>
<sequence length="77" mass="7934">MTQVALGLPAMPPPVLAPRRTTRQLKVGTVGVGSESPVAVQSMTTTLTSDVNATLQQIAELTASGCDIVRVACPSQD</sequence>
<dbReference type="GO" id="GO:0051539">
    <property type="term" value="F:4 iron, 4 sulfur cluster binding"/>
    <property type="evidence" value="ECO:0007669"/>
    <property type="project" value="UniProtKB-KW"/>
</dbReference>
<accession>A0A2T0THQ9</accession>